<feature type="signal peptide" evidence="3">
    <location>
        <begin position="1"/>
        <end position="21"/>
    </location>
</feature>
<protein>
    <submittedName>
        <fullName evidence="5">Putative wall-associated receptor kinase, galacturonan-binding domain-containing protein</fullName>
    </submittedName>
</protein>
<evidence type="ECO:0000256" key="3">
    <source>
        <dbReference type="SAM" id="SignalP"/>
    </source>
</evidence>
<dbReference type="GO" id="GO:0016301">
    <property type="term" value="F:kinase activity"/>
    <property type="evidence" value="ECO:0007669"/>
    <property type="project" value="UniProtKB-KW"/>
</dbReference>
<name>A0A6A4Q3J2_LUPAL</name>
<evidence type="ECO:0000256" key="2">
    <source>
        <dbReference type="ARBA" id="ARBA00022729"/>
    </source>
</evidence>
<accession>A0A6A4Q3J2</accession>
<evidence type="ECO:0000259" key="4">
    <source>
        <dbReference type="Pfam" id="PF13947"/>
    </source>
</evidence>
<organism evidence="5 6">
    <name type="scientific">Lupinus albus</name>
    <name type="common">White lupine</name>
    <name type="synonym">Lupinus termis</name>
    <dbReference type="NCBI Taxonomy" id="3870"/>
    <lineage>
        <taxon>Eukaryota</taxon>
        <taxon>Viridiplantae</taxon>
        <taxon>Streptophyta</taxon>
        <taxon>Embryophyta</taxon>
        <taxon>Tracheophyta</taxon>
        <taxon>Spermatophyta</taxon>
        <taxon>Magnoliopsida</taxon>
        <taxon>eudicotyledons</taxon>
        <taxon>Gunneridae</taxon>
        <taxon>Pentapetalae</taxon>
        <taxon>rosids</taxon>
        <taxon>fabids</taxon>
        <taxon>Fabales</taxon>
        <taxon>Fabaceae</taxon>
        <taxon>Papilionoideae</taxon>
        <taxon>50 kb inversion clade</taxon>
        <taxon>genistoids sensu lato</taxon>
        <taxon>core genistoids</taxon>
        <taxon>Genisteae</taxon>
        <taxon>Lupinus</taxon>
    </lineage>
</organism>
<comment type="caution">
    <text evidence="5">The sequence shown here is derived from an EMBL/GenBank/DDBJ whole genome shotgun (WGS) entry which is preliminary data.</text>
</comment>
<keyword evidence="2 3" id="KW-0732">Signal</keyword>
<dbReference type="InterPro" id="IPR025287">
    <property type="entry name" value="WAK_GUB"/>
</dbReference>
<comment type="subcellular location">
    <subcellularLocation>
        <location evidence="1">Membrane</location>
        <topology evidence="1">Single-pass membrane protein</topology>
    </subcellularLocation>
</comment>
<evidence type="ECO:0000313" key="5">
    <source>
        <dbReference type="EMBL" id="KAE9608431.1"/>
    </source>
</evidence>
<feature type="domain" description="Wall-associated receptor kinase galacturonan-binding" evidence="4">
    <location>
        <begin position="30"/>
        <end position="93"/>
    </location>
</feature>
<dbReference type="Pfam" id="PF13947">
    <property type="entry name" value="GUB_WAK_bind"/>
    <property type="match status" value="1"/>
</dbReference>
<evidence type="ECO:0000313" key="6">
    <source>
        <dbReference type="Proteomes" id="UP000447434"/>
    </source>
</evidence>
<dbReference type="GO" id="GO:0030247">
    <property type="term" value="F:polysaccharide binding"/>
    <property type="evidence" value="ECO:0007669"/>
    <property type="project" value="InterPro"/>
</dbReference>
<keyword evidence="5" id="KW-0675">Receptor</keyword>
<feature type="chain" id="PRO_5025493470" evidence="3">
    <location>
        <begin position="22"/>
        <end position="215"/>
    </location>
</feature>
<gene>
    <name evidence="5" type="ORF">Lalb_Chr08g0235581</name>
</gene>
<evidence type="ECO:0000256" key="1">
    <source>
        <dbReference type="ARBA" id="ARBA00004167"/>
    </source>
</evidence>
<sequence>MILHFTFHIIILIILPLYSLAAEIIAQPGCDSKCGNVSIPYPFGMKDPNCYVDKWFEIECRYNSTSNSGHKPYLKSLNLEVSYLSFDDYNIWIRNPVFYSNCDGKTNKPVIDLKGSPFRYSQDKNIFMAYGCSKLAFMHSDGSTIGGCVSICDANDQSLNGRIDCNGISCCETSLPLHLSEYNVTLSDLNNKSMRHDCNYAFIIALSVYQHAQNE</sequence>
<dbReference type="PANTHER" id="PTHR33491">
    <property type="entry name" value="OSJNBA0016N04.9 PROTEIN"/>
    <property type="match status" value="1"/>
</dbReference>
<dbReference type="Proteomes" id="UP000447434">
    <property type="component" value="Chromosome 8"/>
</dbReference>
<dbReference type="EMBL" id="WOCE01000008">
    <property type="protein sequence ID" value="KAE9608431.1"/>
    <property type="molecule type" value="Genomic_DNA"/>
</dbReference>
<keyword evidence="6" id="KW-1185">Reference proteome</keyword>
<keyword evidence="5" id="KW-0418">Kinase</keyword>
<dbReference type="AlphaFoldDB" id="A0A6A4Q3J2"/>
<proteinExistence type="predicted"/>
<reference evidence="6" key="1">
    <citation type="journal article" date="2020" name="Nat. Commun.">
        <title>Genome sequence of the cluster root forming white lupin.</title>
        <authorList>
            <person name="Hufnagel B."/>
            <person name="Marques A."/>
            <person name="Soriano A."/>
            <person name="Marques L."/>
            <person name="Divol F."/>
            <person name="Doumas P."/>
            <person name="Sallet E."/>
            <person name="Mancinotti D."/>
            <person name="Carrere S."/>
            <person name="Marande W."/>
            <person name="Arribat S."/>
            <person name="Keller J."/>
            <person name="Huneau C."/>
            <person name="Blein T."/>
            <person name="Aime D."/>
            <person name="Laguerre M."/>
            <person name="Taylor J."/>
            <person name="Schubert V."/>
            <person name="Nelson M."/>
            <person name="Geu-Flores F."/>
            <person name="Crespi M."/>
            <person name="Gallardo-Guerrero K."/>
            <person name="Delaux P.-M."/>
            <person name="Salse J."/>
            <person name="Berges H."/>
            <person name="Guyot R."/>
            <person name="Gouzy J."/>
            <person name="Peret B."/>
        </authorList>
    </citation>
    <scope>NUCLEOTIDE SEQUENCE [LARGE SCALE GENOMIC DNA]</scope>
    <source>
        <strain evidence="6">cv. Amiga</strain>
    </source>
</reference>
<dbReference type="OrthoDB" id="4062651at2759"/>
<keyword evidence="5" id="KW-0808">Transferase</keyword>
<dbReference type="GO" id="GO:0016020">
    <property type="term" value="C:membrane"/>
    <property type="evidence" value="ECO:0007669"/>
    <property type="project" value="UniProtKB-SubCell"/>
</dbReference>